<dbReference type="EMBL" id="JANJYJ010000003">
    <property type="protein sequence ID" value="KAK3222290.1"/>
    <property type="molecule type" value="Genomic_DNA"/>
</dbReference>
<organism evidence="1 2">
    <name type="scientific">Dipteronia sinensis</name>
    <dbReference type="NCBI Taxonomy" id="43782"/>
    <lineage>
        <taxon>Eukaryota</taxon>
        <taxon>Viridiplantae</taxon>
        <taxon>Streptophyta</taxon>
        <taxon>Embryophyta</taxon>
        <taxon>Tracheophyta</taxon>
        <taxon>Spermatophyta</taxon>
        <taxon>Magnoliopsida</taxon>
        <taxon>eudicotyledons</taxon>
        <taxon>Gunneridae</taxon>
        <taxon>Pentapetalae</taxon>
        <taxon>rosids</taxon>
        <taxon>malvids</taxon>
        <taxon>Sapindales</taxon>
        <taxon>Sapindaceae</taxon>
        <taxon>Hippocastanoideae</taxon>
        <taxon>Acereae</taxon>
        <taxon>Dipteronia</taxon>
    </lineage>
</organism>
<sequence>MAIRYILEDYGKASGQAVNFGKPAMCISPSSSTKEGERLAAMIGIKLVECHESYLGLLCFFGRNKRNLFANIIDRVWSKIKGWGEKLLSVGGKETLVKAVIQAVPMYAIFRLPKGLTNEIHRLCARFWWGTGNKHKKIHWCTWKRMCKPKIEGGLGFRDLETFNRALFAKQCWRILKNPGSLAVKVLKVCYFRNGNFIEAKSNADASFV</sequence>
<gene>
    <name evidence="1" type="ORF">Dsin_009315</name>
</gene>
<reference evidence="1" key="1">
    <citation type="journal article" date="2023" name="Plant J.">
        <title>Genome sequences and population genomics provide insights into the demographic history, inbreeding, and mutation load of two 'living fossil' tree species of Dipteronia.</title>
        <authorList>
            <person name="Feng Y."/>
            <person name="Comes H.P."/>
            <person name="Chen J."/>
            <person name="Zhu S."/>
            <person name="Lu R."/>
            <person name="Zhang X."/>
            <person name="Li P."/>
            <person name="Qiu J."/>
            <person name="Olsen K.M."/>
            <person name="Qiu Y."/>
        </authorList>
    </citation>
    <scope>NUCLEOTIDE SEQUENCE</scope>
    <source>
        <strain evidence="1">NBL</strain>
    </source>
</reference>
<evidence type="ECO:0000313" key="2">
    <source>
        <dbReference type="Proteomes" id="UP001281410"/>
    </source>
</evidence>
<dbReference type="Proteomes" id="UP001281410">
    <property type="component" value="Unassembled WGS sequence"/>
</dbReference>
<dbReference type="AlphaFoldDB" id="A0AAE0AR21"/>
<keyword evidence="2" id="KW-1185">Reference proteome</keyword>
<comment type="caution">
    <text evidence="1">The sequence shown here is derived from an EMBL/GenBank/DDBJ whole genome shotgun (WGS) entry which is preliminary data.</text>
</comment>
<evidence type="ECO:0008006" key="3">
    <source>
        <dbReference type="Google" id="ProtNLM"/>
    </source>
</evidence>
<dbReference type="PANTHER" id="PTHR33116">
    <property type="entry name" value="REVERSE TRANSCRIPTASE ZINC-BINDING DOMAIN-CONTAINING PROTEIN-RELATED-RELATED"/>
    <property type="match status" value="1"/>
</dbReference>
<accession>A0AAE0AR21</accession>
<name>A0AAE0AR21_9ROSI</name>
<proteinExistence type="predicted"/>
<dbReference type="PANTHER" id="PTHR33116:SF86">
    <property type="entry name" value="REVERSE TRANSCRIPTASE DOMAIN-CONTAINING PROTEIN"/>
    <property type="match status" value="1"/>
</dbReference>
<evidence type="ECO:0000313" key="1">
    <source>
        <dbReference type="EMBL" id="KAK3222290.1"/>
    </source>
</evidence>
<protein>
    <recommendedName>
        <fullName evidence="3">Reverse transcriptase</fullName>
    </recommendedName>
</protein>